<dbReference type="RefSeq" id="XP_028546824.1">
    <property type="nucleotide sequence ID" value="XM_028691023.1"/>
</dbReference>
<protein>
    <submittedName>
        <fullName evidence="1">Variable surface protein</fullName>
    </submittedName>
</protein>
<sequence>MFDEESPKKNKNINGVQHDQQKFHQLCIPLLFYLKDIEGKSKSNSIPNIKESCICFYYNLMDLVKKYNGKFDERQNCYNILKRKRRNANLIELPKVCNVHLQDLYIDEENLYGIFYFMNILYGIINNLSRNQHLCKQYSQECEGNIKRLRSCDFSANKSLQDVIGNIENRYHEECPNHVYTNYGSLLKHGVKGLRSMLKKKSKRHNDLMNSFEMIYKNSVDKKYQIAYSSEYY</sequence>
<keyword evidence="2" id="KW-1185">Reference proteome</keyword>
<dbReference type="GeneID" id="39745043"/>
<evidence type="ECO:0000313" key="2">
    <source>
        <dbReference type="Proteomes" id="UP000195521"/>
    </source>
</evidence>
<organism evidence="1 2">
    <name type="scientific">Plasmodium gonderi</name>
    <dbReference type="NCBI Taxonomy" id="77519"/>
    <lineage>
        <taxon>Eukaryota</taxon>
        <taxon>Sar</taxon>
        <taxon>Alveolata</taxon>
        <taxon>Apicomplexa</taxon>
        <taxon>Aconoidasida</taxon>
        <taxon>Haemosporida</taxon>
        <taxon>Plasmodiidae</taxon>
        <taxon>Plasmodium</taxon>
        <taxon>Plasmodium (Plasmodium)</taxon>
    </lineage>
</organism>
<comment type="caution">
    <text evidence="1">The sequence shown here is derived from an EMBL/GenBank/DDBJ whole genome shotgun (WGS) entry which is preliminary data.</text>
</comment>
<name>A0A1Y1JRY8_PLAGO</name>
<proteinExistence type="predicted"/>
<gene>
    <name evidence="1" type="ORF">PGO_001860</name>
</gene>
<dbReference type="EMBL" id="BDQF01000195">
    <property type="protein sequence ID" value="GAW84235.1"/>
    <property type="molecule type" value="Genomic_DNA"/>
</dbReference>
<reference evidence="2" key="1">
    <citation type="submission" date="2017-04" db="EMBL/GenBank/DDBJ databases">
        <title>Plasmodium gonderi genome.</title>
        <authorList>
            <person name="Arisue N."/>
            <person name="Honma H."/>
            <person name="Kawai S."/>
            <person name="Tougan T."/>
            <person name="Tanabe K."/>
            <person name="Horii T."/>
        </authorList>
    </citation>
    <scope>NUCLEOTIDE SEQUENCE [LARGE SCALE GENOMIC DNA]</scope>
    <source>
        <strain evidence="2">ATCC 30045</strain>
    </source>
</reference>
<dbReference type="AlphaFoldDB" id="A0A1Y1JRY8"/>
<dbReference type="Proteomes" id="UP000195521">
    <property type="component" value="Unassembled WGS sequence"/>
</dbReference>
<evidence type="ECO:0000313" key="1">
    <source>
        <dbReference type="EMBL" id="GAW84235.1"/>
    </source>
</evidence>
<accession>A0A1Y1JRY8</accession>